<dbReference type="CDD" id="cd06558">
    <property type="entry name" value="crotonase-like"/>
    <property type="match status" value="1"/>
</dbReference>
<reference evidence="2 3" key="1">
    <citation type="submission" date="2020-08" db="EMBL/GenBank/DDBJ databases">
        <title>Genomic Encyclopedia of Archaeal and Bacterial Type Strains, Phase II (KMG-II): from individual species to whole genera.</title>
        <authorList>
            <person name="Goeker M."/>
        </authorList>
    </citation>
    <scope>NUCLEOTIDE SEQUENCE [LARGE SCALE GENOMIC DNA]</scope>
    <source>
        <strain evidence="2 3">DSM 43850</strain>
    </source>
</reference>
<protein>
    <submittedName>
        <fullName evidence="2">Enoyl-CoA hydratase/carnithine racemase</fullName>
    </submittedName>
</protein>
<dbReference type="Pfam" id="PF00378">
    <property type="entry name" value="ECH_1"/>
    <property type="match status" value="1"/>
</dbReference>
<dbReference type="Proteomes" id="UP000517916">
    <property type="component" value="Unassembled WGS sequence"/>
</dbReference>
<dbReference type="SUPFAM" id="SSF52096">
    <property type="entry name" value="ClpP/crotonase"/>
    <property type="match status" value="1"/>
</dbReference>
<dbReference type="Gene3D" id="3.90.226.10">
    <property type="entry name" value="2-enoyl-CoA Hydratase, Chain A, domain 1"/>
    <property type="match status" value="1"/>
</dbReference>
<accession>A0ABR6BJH6</accession>
<evidence type="ECO:0000313" key="2">
    <source>
        <dbReference type="EMBL" id="MBA8927049.1"/>
    </source>
</evidence>
<dbReference type="InterPro" id="IPR029045">
    <property type="entry name" value="ClpP/crotonase-like_dom_sf"/>
</dbReference>
<evidence type="ECO:0000256" key="1">
    <source>
        <dbReference type="ARBA" id="ARBA00005254"/>
    </source>
</evidence>
<gene>
    <name evidence="2" type="ORF">BC739_004255</name>
</gene>
<evidence type="ECO:0000313" key="3">
    <source>
        <dbReference type="Proteomes" id="UP000517916"/>
    </source>
</evidence>
<name>A0ABR6BJH6_9PSEU</name>
<sequence>MTEVVLRDLRPDGVLVLTLNRPDKLNAWTPEMERLCFGMLAEAEQDPEVRVVVLTGAGRGFCAGADLTALGTLDPSAVTEQDLHPSGKPITYPMSLRKPVIAAINGPVAGIGLVVALYCDVRFAAEDAKITTAFARRGLIAEHGIAWHLPRLVGTSRALDLLLSSRTLLGTEAHRMGLVDHVLPAGQVLDAALAYAADMAANCSPTSMAIIKEQVFRAAESGVDPALRESVELMLKSFQGEDFREGVLSHLQRRAPQFPPLA</sequence>
<comment type="similarity">
    <text evidence="1">Belongs to the enoyl-CoA hydratase/isomerase family.</text>
</comment>
<organism evidence="2 3">
    <name type="scientific">Kutzneria viridogrisea</name>
    <dbReference type="NCBI Taxonomy" id="47990"/>
    <lineage>
        <taxon>Bacteria</taxon>
        <taxon>Bacillati</taxon>
        <taxon>Actinomycetota</taxon>
        <taxon>Actinomycetes</taxon>
        <taxon>Pseudonocardiales</taxon>
        <taxon>Pseudonocardiaceae</taxon>
        <taxon>Kutzneria</taxon>
    </lineage>
</organism>
<dbReference type="EMBL" id="JACJID010000003">
    <property type="protein sequence ID" value="MBA8927049.1"/>
    <property type="molecule type" value="Genomic_DNA"/>
</dbReference>
<dbReference type="InterPro" id="IPR001753">
    <property type="entry name" value="Enoyl-CoA_hydra/iso"/>
</dbReference>
<dbReference type="PANTHER" id="PTHR43802:SF1">
    <property type="entry name" value="IP11341P-RELATED"/>
    <property type="match status" value="1"/>
</dbReference>
<comment type="caution">
    <text evidence="2">The sequence shown here is derived from an EMBL/GenBank/DDBJ whole genome shotgun (WGS) entry which is preliminary data.</text>
</comment>
<dbReference type="PANTHER" id="PTHR43802">
    <property type="entry name" value="ENOYL-COA HYDRATASE"/>
    <property type="match status" value="1"/>
</dbReference>
<dbReference type="RefSeq" id="WP_182838166.1">
    <property type="nucleotide sequence ID" value="NZ_BAAABQ010000074.1"/>
</dbReference>
<keyword evidence="3" id="KW-1185">Reference proteome</keyword>
<proteinExistence type="inferred from homology"/>